<protein>
    <submittedName>
        <fullName evidence="2">Uncharacterized protein</fullName>
    </submittedName>
</protein>
<dbReference type="EMBL" id="JBAHYK010001630">
    <property type="protein sequence ID" value="KAL0567276.1"/>
    <property type="molecule type" value="Genomic_DNA"/>
</dbReference>
<keyword evidence="3" id="KW-1185">Reference proteome</keyword>
<accession>A0ABR3EWI7</accession>
<reference evidence="2 3" key="1">
    <citation type="submission" date="2024-02" db="EMBL/GenBank/DDBJ databases">
        <title>A draft genome for the cacao thread blight pathogen Marasmius crinis-equi.</title>
        <authorList>
            <person name="Cohen S.P."/>
            <person name="Baruah I.K."/>
            <person name="Amoako-Attah I."/>
            <person name="Bukari Y."/>
            <person name="Meinhardt L.W."/>
            <person name="Bailey B.A."/>
        </authorList>
    </citation>
    <scope>NUCLEOTIDE SEQUENCE [LARGE SCALE GENOMIC DNA]</scope>
    <source>
        <strain evidence="2 3">GH-76</strain>
    </source>
</reference>
<feature type="transmembrane region" description="Helical" evidence="1">
    <location>
        <begin position="20"/>
        <end position="46"/>
    </location>
</feature>
<evidence type="ECO:0000256" key="1">
    <source>
        <dbReference type="SAM" id="Phobius"/>
    </source>
</evidence>
<comment type="caution">
    <text evidence="2">The sequence shown here is derived from an EMBL/GenBank/DDBJ whole genome shotgun (WGS) entry which is preliminary data.</text>
</comment>
<evidence type="ECO:0000313" key="2">
    <source>
        <dbReference type="EMBL" id="KAL0567276.1"/>
    </source>
</evidence>
<proteinExistence type="predicted"/>
<name>A0ABR3EWI7_9AGAR</name>
<sequence length="399" mass="43870">MSTIDDLDDIQAQYLTVQGAITYNFSTIVMTCFVEGLYAIVFGMALNTLFRRRDLPYYNLYVGVTISLFVVATIAWLLDTTLGFRQASIAVQTLGSGDFDLFLNYYNTDLFWQAEIGIVSILMVVINIIAEIMLIHRCNTVWGSGRRSMYLLIATSVILNGKNFQPSSSQFLTSPVQAIGLASAVMWTIWADDLNVPNAANLFVDSVNLNGAYSITNGTFNFVITAMTGGRIWWLLRQVRYHGEPKNLPKYRRVLHIIFESGVIYPVVAITTQIIEFVDPDSVRVPVNFSIASMQAAVGLRFLSRVESLKLTDSQFVQGIAPTLIIVRALSNTSSEVTGLSTSVTLSRGTAAGITAPRFRTILPLHQEAGSKDGIELSATNVVGVQSESGETEGWSRKG</sequence>
<keyword evidence="1" id="KW-0472">Membrane</keyword>
<feature type="transmembrane region" description="Helical" evidence="1">
    <location>
        <begin position="211"/>
        <end position="234"/>
    </location>
</feature>
<keyword evidence="1" id="KW-1133">Transmembrane helix</keyword>
<feature type="transmembrane region" description="Helical" evidence="1">
    <location>
        <begin position="58"/>
        <end position="78"/>
    </location>
</feature>
<feature type="transmembrane region" description="Helical" evidence="1">
    <location>
        <begin position="254"/>
        <end position="275"/>
    </location>
</feature>
<evidence type="ECO:0000313" key="3">
    <source>
        <dbReference type="Proteomes" id="UP001465976"/>
    </source>
</evidence>
<gene>
    <name evidence="2" type="ORF">V5O48_014719</name>
</gene>
<feature type="transmembrane region" description="Helical" evidence="1">
    <location>
        <begin position="171"/>
        <end position="191"/>
    </location>
</feature>
<dbReference type="Proteomes" id="UP001465976">
    <property type="component" value="Unassembled WGS sequence"/>
</dbReference>
<keyword evidence="1" id="KW-0812">Transmembrane</keyword>
<feature type="transmembrane region" description="Helical" evidence="1">
    <location>
        <begin position="110"/>
        <end position="130"/>
    </location>
</feature>
<organism evidence="2 3">
    <name type="scientific">Marasmius crinis-equi</name>
    <dbReference type="NCBI Taxonomy" id="585013"/>
    <lineage>
        <taxon>Eukaryota</taxon>
        <taxon>Fungi</taxon>
        <taxon>Dikarya</taxon>
        <taxon>Basidiomycota</taxon>
        <taxon>Agaricomycotina</taxon>
        <taxon>Agaricomycetes</taxon>
        <taxon>Agaricomycetidae</taxon>
        <taxon>Agaricales</taxon>
        <taxon>Marasmiineae</taxon>
        <taxon>Marasmiaceae</taxon>
        <taxon>Marasmius</taxon>
    </lineage>
</organism>